<feature type="compositionally biased region" description="Low complexity" evidence="1">
    <location>
        <begin position="412"/>
        <end position="423"/>
    </location>
</feature>
<name>A0A9P6KF08_9FUNG</name>
<feature type="region of interest" description="Disordered" evidence="1">
    <location>
        <begin position="1"/>
        <end position="210"/>
    </location>
</feature>
<evidence type="ECO:0000313" key="2">
    <source>
        <dbReference type="EMBL" id="KAF9582476.1"/>
    </source>
</evidence>
<protein>
    <submittedName>
        <fullName evidence="2">Uncharacterized protein</fullName>
    </submittedName>
</protein>
<proteinExistence type="predicted"/>
<sequence length="569" mass="62001">MAESQPQDDYWSPKSAALDERFPPSRRQNAAYRRGSASSFSTMSANVGTRDSLGRQSSAYTGGRESRRTRNHQSGAGSSNTNIHQSYSLIQRSRASASNGTSGNGNPYLYNDHPSPQHQHYGHDSYTQGGAPPRPRGLNSSGRTNSGSRSFDGPSGRGTFNAPSTYGSEGMVVTPVQLSSNSSRRPPLAGAGSGPGSAQKRSSGPYSPMHWNIWSDKQVAIEMHQEQWKPPAPPRHPGAPIRASSGSRVPNRGSQKASSPHDYSVDSPSSWPSPSSPPYSRPQVPGSKETAKEMPIRNSASSPTEAKLVDLGFGESLDNDNGGLIDVNETEKGQSSRTSLTKPKPYSTFMEDLINLDFSGLSMETTIDNTKHTQPPAMDAIVSDPPKKKTEDEPEVNLIDFTESDSQVPPLSSSKSAISATKSGFSSRTPTTYRSLLEDDPIEEPRKEASELKASQTPHSAKSKDDQYPDEIAERVSSTTHNQRIAIDDHDIEDDDEGSQDEGPQDDDRDLSESDDTYSDSDTDNATEEGWCEMENNSIMIDTGYLEWLKSNLEQHKTTWDTILTHVKL</sequence>
<feature type="compositionally biased region" description="Acidic residues" evidence="1">
    <location>
        <begin position="490"/>
        <end position="532"/>
    </location>
</feature>
<accession>A0A9P6KF08</accession>
<feature type="region of interest" description="Disordered" evidence="1">
    <location>
        <begin position="225"/>
        <end position="344"/>
    </location>
</feature>
<dbReference type="Proteomes" id="UP000780801">
    <property type="component" value="Unassembled WGS sequence"/>
</dbReference>
<dbReference type="EMBL" id="JAABOA010001038">
    <property type="protein sequence ID" value="KAF9582476.1"/>
    <property type="molecule type" value="Genomic_DNA"/>
</dbReference>
<organism evidence="2 3">
    <name type="scientific">Lunasporangiospora selenospora</name>
    <dbReference type="NCBI Taxonomy" id="979761"/>
    <lineage>
        <taxon>Eukaryota</taxon>
        <taxon>Fungi</taxon>
        <taxon>Fungi incertae sedis</taxon>
        <taxon>Mucoromycota</taxon>
        <taxon>Mortierellomycotina</taxon>
        <taxon>Mortierellomycetes</taxon>
        <taxon>Mortierellales</taxon>
        <taxon>Mortierellaceae</taxon>
        <taxon>Lunasporangiospora</taxon>
    </lineage>
</organism>
<comment type="caution">
    <text evidence="2">The sequence shown here is derived from an EMBL/GenBank/DDBJ whole genome shotgun (WGS) entry which is preliminary data.</text>
</comment>
<feature type="compositionally biased region" description="Polar residues" evidence="1">
    <location>
        <begin position="36"/>
        <end position="60"/>
    </location>
</feature>
<keyword evidence="3" id="KW-1185">Reference proteome</keyword>
<feature type="compositionally biased region" description="Polar residues" evidence="1">
    <location>
        <begin position="244"/>
        <end position="258"/>
    </location>
</feature>
<gene>
    <name evidence="2" type="ORF">BGW38_000161</name>
</gene>
<reference evidence="2" key="1">
    <citation type="journal article" date="2020" name="Fungal Divers.">
        <title>Resolving the Mortierellaceae phylogeny through synthesis of multi-gene phylogenetics and phylogenomics.</title>
        <authorList>
            <person name="Vandepol N."/>
            <person name="Liber J."/>
            <person name="Desiro A."/>
            <person name="Na H."/>
            <person name="Kennedy M."/>
            <person name="Barry K."/>
            <person name="Grigoriev I.V."/>
            <person name="Miller A.N."/>
            <person name="O'Donnell K."/>
            <person name="Stajich J.E."/>
            <person name="Bonito G."/>
        </authorList>
    </citation>
    <scope>NUCLEOTIDE SEQUENCE</scope>
    <source>
        <strain evidence="2">KOD1015</strain>
    </source>
</reference>
<feature type="compositionally biased region" description="Low complexity" evidence="1">
    <location>
        <begin position="136"/>
        <end position="150"/>
    </location>
</feature>
<feature type="compositionally biased region" description="Polar residues" evidence="1">
    <location>
        <begin position="72"/>
        <end position="105"/>
    </location>
</feature>
<feature type="region of interest" description="Disordered" evidence="1">
    <location>
        <begin position="367"/>
        <end position="532"/>
    </location>
</feature>
<feature type="compositionally biased region" description="Polar residues" evidence="1">
    <location>
        <begin position="424"/>
        <end position="434"/>
    </location>
</feature>
<dbReference type="AlphaFoldDB" id="A0A9P6KF08"/>
<evidence type="ECO:0000313" key="3">
    <source>
        <dbReference type="Proteomes" id="UP000780801"/>
    </source>
</evidence>
<evidence type="ECO:0000256" key="1">
    <source>
        <dbReference type="SAM" id="MobiDB-lite"/>
    </source>
</evidence>